<sequence length="1389" mass="147711">RASMDFAGFLANAPSLFGEEATQDEEIDPDITNGKHRGGLRRFDFENGDHLSCIRWDSRFHITSTDIIKVLVHRFQDIQRPVVNMKKFEEGVFSDLRCLKPGVDARLEMPRSEFLELLHKHHCVRTQKKQKVFYWESVPHDVLFREALERDLKREAMGVETTTKALVHADPKAVVVIGGIELPLTVPPTLAAHPRVCTSGNMPDGRQSAHVATSQVLVSPPSSVHSRPAAPEPTSFSEAAAAQQQQQPALASRGGLGETNIASSALSLASMVSSAHGDETDGHAGYTDSSGTFVDSADVLQITTTCQPQGSSVPISAPAVVMSNDNFTSQQMHQYIEQQQQHQRQHQHHHEAALVNPNFAGFNPFGGGVGQPSLSEYITGKAVSVTSSNNSSGYSRHDAAATSSVNPMSIPSAGMMAPMNDNWTGMDFQKLHKKAADLRANYSEYQPTPTPHHSPKCGAANGQDLLDLLRSDPNALVTSDNVSDFNLLLEKLLGGPSSVRDSTTAPNSAAADSANVSGTCFDFSNMQPQKSASISVFGTGLSSDISMSQVAAVRAMSGIGMDVEMGSAGNSSGRAPSSAAMGMIDSITSSPLPISVAHSQHMTPNQTPEMANTMQFDRANVANSSSSALPMRSGQPMAVDSFSDIFAAGSISGPGVGTVQTAFASGNGEPGLFDDTSMSGLAPQQQQQQQEQQSTSVPMFGFLPPSIGGNGIFGQEEGTPNSFAASLAESRANLTDTKSLEILRNLWFGNQANNIPTPRSTRFSRYHPYLKTMARIAHRESPTLVNRVPSTSNPTVAAAAVNVLAAKINREQADAMSAAVSSASSAMHSKPVPVVGTQIMAQSAQNSVAAAAAISNEAWGSFEDFQKMLLANKTAPTSEQNPSEAKEAAEVLDTDKRSSKRPGKRSGAKKESSSAATPEDEDELRRYVCEYAGCTKQFKRQEHLKRHFRVHTGERPYKCPAPDCNKVFARMDNLNQHIRTHVNRKTANRQLTKSTVDSVTQLRSAAQTQAQGEPISNAAPQAASLALASDSAPGSVTTAAAVASPYTSSVADEGMSLFNQGVARAAESAARSSSLPSTQMSLSHPESSMAAANGSGGTQAQTAAVAEVTMSPRGGVYPMRIDMPEEFSLMGREWFVNNNSGLSQQQQQQPLQSPSIENNAVAMLRKITKNNRLRNVGWLPSASSRGKAYDRQSSPFSPDMLASFGSNAPTAVASGPYGGVGGANDGFVFTSGMQPMRTDSDDMDHSVSTDPLAAVDSTSSTGINTVWLASFLSHPQQQQQQQQQNDLPSQSIGFPIPVPSSGFGFTEPFGHQILSTANDAGSRPRSLKRHIDGVSDGEDVTMSSVDGTHRSLSGSGDEMQQSNSSGASDSHVNKLVRSGIAPKPHISPA</sequence>
<dbReference type="Proteomes" id="UP001149813">
    <property type="component" value="Unassembled WGS sequence"/>
</dbReference>
<feature type="compositionally biased region" description="Low complexity" evidence="8">
    <location>
        <begin position="1069"/>
        <end position="1083"/>
    </location>
</feature>
<feature type="region of interest" description="Disordered" evidence="8">
    <location>
        <begin position="874"/>
        <end position="922"/>
    </location>
</feature>
<dbReference type="SUPFAM" id="SSF57667">
    <property type="entry name" value="beta-beta-alpha zinc fingers"/>
    <property type="match status" value="1"/>
</dbReference>
<dbReference type="Pfam" id="PF02200">
    <property type="entry name" value="STE"/>
    <property type="match status" value="1"/>
</dbReference>
<feature type="region of interest" description="Disordered" evidence="8">
    <location>
        <begin position="1069"/>
        <end position="1103"/>
    </location>
</feature>
<evidence type="ECO:0000313" key="11">
    <source>
        <dbReference type="Proteomes" id="UP001149813"/>
    </source>
</evidence>
<evidence type="ECO:0000256" key="3">
    <source>
        <dbReference type="ARBA" id="ARBA00022737"/>
    </source>
</evidence>
<evidence type="ECO:0000256" key="8">
    <source>
        <dbReference type="SAM" id="MobiDB-lite"/>
    </source>
</evidence>
<evidence type="ECO:0000256" key="1">
    <source>
        <dbReference type="ARBA" id="ARBA00004123"/>
    </source>
</evidence>
<dbReference type="GO" id="GO:1990527">
    <property type="term" value="C:Tec1p-Ste12p-Dig1p complex"/>
    <property type="evidence" value="ECO:0007669"/>
    <property type="project" value="TreeGrafter"/>
</dbReference>
<feature type="compositionally biased region" description="Basic residues" evidence="8">
    <location>
        <begin position="898"/>
        <end position="907"/>
    </location>
</feature>
<comment type="subcellular location">
    <subcellularLocation>
        <location evidence="1">Nucleus</location>
    </subcellularLocation>
</comment>
<dbReference type="GO" id="GO:0000978">
    <property type="term" value="F:RNA polymerase II cis-regulatory region sequence-specific DNA binding"/>
    <property type="evidence" value="ECO:0007669"/>
    <property type="project" value="UniProtKB-ARBA"/>
</dbReference>
<feature type="compositionally biased region" description="Basic and acidic residues" evidence="8">
    <location>
        <begin position="884"/>
        <end position="897"/>
    </location>
</feature>
<feature type="region of interest" description="Disordered" evidence="8">
    <location>
        <begin position="665"/>
        <end position="695"/>
    </location>
</feature>
<keyword evidence="3" id="KW-0677">Repeat</keyword>
<dbReference type="GO" id="GO:0005634">
    <property type="term" value="C:nucleus"/>
    <property type="evidence" value="ECO:0007669"/>
    <property type="project" value="UniProtKB-SubCell"/>
</dbReference>
<dbReference type="InterPro" id="IPR013087">
    <property type="entry name" value="Znf_C2H2_type"/>
</dbReference>
<dbReference type="PANTHER" id="PTHR47427:SF2">
    <property type="entry name" value="C2H2-TYPE DOMAIN-CONTAINING PROTEIN"/>
    <property type="match status" value="1"/>
</dbReference>
<dbReference type="PANTHER" id="PTHR47427">
    <property type="entry name" value="PROTEIN STE12"/>
    <property type="match status" value="1"/>
</dbReference>
<keyword evidence="11" id="KW-1185">Reference proteome</keyword>
<feature type="compositionally biased region" description="Low complexity" evidence="8">
    <location>
        <begin position="684"/>
        <end position="693"/>
    </location>
</feature>
<dbReference type="PROSITE" id="PS00028">
    <property type="entry name" value="ZINC_FINGER_C2H2_1"/>
    <property type="match status" value="2"/>
</dbReference>
<evidence type="ECO:0000256" key="6">
    <source>
        <dbReference type="ARBA" id="ARBA00023242"/>
    </source>
</evidence>
<feature type="region of interest" description="Disordered" evidence="8">
    <location>
        <begin position="198"/>
        <end position="256"/>
    </location>
</feature>
<keyword evidence="2" id="KW-0479">Metal-binding</keyword>
<keyword evidence="6" id="KW-0539">Nucleus</keyword>
<evidence type="ECO:0000256" key="5">
    <source>
        <dbReference type="ARBA" id="ARBA00022833"/>
    </source>
</evidence>
<feature type="compositionally biased region" description="Polar residues" evidence="8">
    <location>
        <begin position="1341"/>
        <end position="1370"/>
    </location>
</feature>
<feature type="domain" description="C2H2-type" evidence="9">
    <location>
        <begin position="957"/>
        <end position="986"/>
    </location>
</feature>
<evidence type="ECO:0000313" key="10">
    <source>
        <dbReference type="EMBL" id="KAJ1722101.1"/>
    </source>
</evidence>
<dbReference type="FunFam" id="3.30.160.60:FF:000072">
    <property type="entry name" value="zinc finger protein 143 isoform X1"/>
    <property type="match status" value="1"/>
</dbReference>
<dbReference type="Pfam" id="PF00096">
    <property type="entry name" value="zf-C2H2"/>
    <property type="match status" value="2"/>
</dbReference>
<feature type="compositionally biased region" description="Low complexity" evidence="8">
    <location>
        <begin position="1090"/>
        <end position="1103"/>
    </location>
</feature>
<protein>
    <recommendedName>
        <fullName evidence="9">C2H2-type domain-containing protein</fullName>
    </recommendedName>
</protein>
<dbReference type="SMART" id="SM00424">
    <property type="entry name" value="STE"/>
    <property type="match status" value="1"/>
</dbReference>
<dbReference type="Gene3D" id="3.30.160.60">
    <property type="entry name" value="Classic Zinc Finger"/>
    <property type="match status" value="2"/>
</dbReference>
<dbReference type="GO" id="GO:0008270">
    <property type="term" value="F:zinc ion binding"/>
    <property type="evidence" value="ECO:0007669"/>
    <property type="project" value="UniProtKB-KW"/>
</dbReference>
<keyword evidence="4 7" id="KW-0863">Zinc-finger</keyword>
<dbReference type="InterPro" id="IPR036236">
    <property type="entry name" value="Znf_C2H2_sf"/>
</dbReference>
<evidence type="ECO:0000256" key="2">
    <source>
        <dbReference type="ARBA" id="ARBA00022723"/>
    </source>
</evidence>
<comment type="caution">
    <text evidence="10">The sequence shown here is derived from an EMBL/GenBank/DDBJ whole genome shotgun (WGS) entry which is preliminary data.</text>
</comment>
<evidence type="ECO:0000256" key="4">
    <source>
        <dbReference type="ARBA" id="ARBA00022771"/>
    </source>
</evidence>
<feature type="compositionally biased region" description="Low complexity" evidence="8">
    <location>
        <begin position="239"/>
        <end position="249"/>
    </location>
</feature>
<organism evidence="10 11">
    <name type="scientific">Coemansia erecta</name>
    <dbReference type="NCBI Taxonomy" id="147472"/>
    <lineage>
        <taxon>Eukaryota</taxon>
        <taxon>Fungi</taxon>
        <taxon>Fungi incertae sedis</taxon>
        <taxon>Zoopagomycota</taxon>
        <taxon>Kickxellomycotina</taxon>
        <taxon>Kickxellomycetes</taxon>
        <taxon>Kickxellales</taxon>
        <taxon>Kickxellaceae</taxon>
        <taxon>Coemansia</taxon>
    </lineage>
</organism>
<feature type="compositionally biased region" description="Polar residues" evidence="8">
    <location>
        <begin position="210"/>
        <end position="225"/>
    </location>
</feature>
<dbReference type="EMBL" id="JANBOJ010000130">
    <property type="protein sequence ID" value="KAJ1722101.1"/>
    <property type="molecule type" value="Genomic_DNA"/>
</dbReference>
<feature type="domain" description="C2H2-type" evidence="9">
    <location>
        <begin position="927"/>
        <end position="956"/>
    </location>
</feature>
<dbReference type="PROSITE" id="PS50157">
    <property type="entry name" value="ZINC_FINGER_C2H2_2"/>
    <property type="match status" value="2"/>
</dbReference>
<dbReference type="GO" id="GO:0000981">
    <property type="term" value="F:DNA-binding transcription factor activity, RNA polymerase II-specific"/>
    <property type="evidence" value="ECO:0007669"/>
    <property type="project" value="UniProtKB-ARBA"/>
</dbReference>
<feature type="region of interest" description="Disordered" evidence="8">
    <location>
        <begin position="1274"/>
        <end position="1389"/>
    </location>
</feature>
<dbReference type="InterPro" id="IPR003120">
    <property type="entry name" value="Ste12"/>
</dbReference>
<dbReference type="OrthoDB" id="1095242at2759"/>
<keyword evidence="5" id="KW-0862">Zinc</keyword>
<gene>
    <name evidence="10" type="ORF">LPJ53_003433</name>
</gene>
<evidence type="ECO:0000256" key="7">
    <source>
        <dbReference type="PROSITE-ProRule" id="PRU00042"/>
    </source>
</evidence>
<name>A0A9W7XW81_9FUNG</name>
<dbReference type="InterPro" id="IPR052127">
    <property type="entry name" value="STE12_transcription_factor"/>
</dbReference>
<dbReference type="GO" id="GO:1990526">
    <property type="term" value="C:Ste12p-Dig1p-Dig2p complex"/>
    <property type="evidence" value="ECO:0007669"/>
    <property type="project" value="TreeGrafter"/>
</dbReference>
<feature type="non-terminal residue" evidence="10">
    <location>
        <position position="1"/>
    </location>
</feature>
<reference evidence="10" key="1">
    <citation type="submission" date="2022-07" db="EMBL/GenBank/DDBJ databases">
        <title>Phylogenomic reconstructions and comparative analyses of Kickxellomycotina fungi.</title>
        <authorList>
            <person name="Reynolds N.K."/>
            <person name="Stajich J.E."/>
            <person name="Barry K."/>
            <person name="Grigoriev I.V."/>
            <person name="Crous P."/>
            <person name="Smith M.E."/>
        </authorList>
    </citation>
    <scope>NUCLEOTIDE SEQUENCE</scope>
    <source>
        <strain evidence="10">NBRC 32514</strain>
    </source>
</reference>
<proteinExistence type="predicted"/>
<feature type="compositionally biased region" description="Polar residues" evidence="8">
    <location>
        <begin position="874"/>
        <end position="883"/>
    </location>
</feature>
<evidence type="ECO:0000259" key="9">
    <source>
        <dbReference type="PROSITE" id="PS50157"/>
    </source>
</evidence>
<dbReference type="SMART" id="SM00355">
    <property type="entry name" value="ZnF_C2H2"/>
    <property type="match status" value="2"/>
</dbReference>
<dbReference type="FunFam" id="3.30.160.60:FF:000125">
    <property type="entry name" value="Putative zinc finger protein 143"/>
    <property type="match status" value="1"/>
</dbReference>
<accession>A0A9W7XW81</accession>